<accession>A0AA97KIW5</accession>
<keyword evidence="6" id="KW-1133">Transmembrane helix</keyword>
<dbReference type="CTD" id="100287284"/>
<dbReference type="AlphaFoldDB" id="A0AA97KIW5"/>
<feature type="compositionally biased region" description="Basic and acidic residues" evidence="5">
    <location>
        <begin position="147"/>
        <end position="161"/>
    </location>
</feature>
<dbReference type="InterPro" id="IPR011106">
    <property type="entry name" value="MANSC_N"/>
</dbReference>
<dbReference type="PANTHER" id="PTHR46750:SF2">
    <property type="entry name" value="MANSC DOMAIN-CONTAINING PROTEIN 4"/>
    <property type="match status" value="1"/>
</dbReference>
<evidence type="ECO:0000256" key="3">
    <source>
        <dbReference type="ARBA" id="ARBA00023136"/>
    </source>
</evidence>
<keyword evidence="9" id="KW-1185">Reference proteome</keyword>
<feature type="signal peptide" evidence="7">
    <location>
        <begin position="1"/>
        <end position="23"/>
    </location>
</feature>
<gene>
    <name evidence="10" type="primary">MANSC4</name>
</gene>
<keyword evidence="4" id="KW-0325">Glycoprotein</keyword>
<dbReference type="PROSITE" id="PS50986">
    <property type="entry name" value="MANSC"/>
    <property type="match status" value="1"/>
</dbReference>
<dbReference type="GO" id="GO:0008544">
    <property type="term" value="P:epidermis development"/>
    <property type="evidence" value="ECO:0007669"/>
    <property type="project" value="TreeGrafter"/>
</dbReference>
<dbReference type="GO" id="GO:0005886">
    <property type="term" value="C:plasma membrane"/>
    <property type="evidence" value="ECO:0007669"/>
    <property type="project" value="TreeGrafter"/>
</dbReference>
<dbReference type="RefSeq" id="XP_054856797.1">
    <property type="nucleotide sequence ID" value="XM_055000822.1"/>
</dbReference>
<dbReference type="Pfam" id="PF07502">
    <property type="entry name" value="MANEC"/>
    <property type="match status" value="1"/>
</dbReference>
<dbReference type="GO" id="GO:0004867">
    <property type="term" value="F:serine-type endopeptidase inhibitor activity"/>
    <property type="evidence" value="ECO:0007669"/>
    <property type="project" value="TreeGrafter"/>
</dbReference>
<name>A0AA97KIW5_EUBMA</name>
<dbReference type="GO" id="GO:0030198">
    <property type="term" value="P:extracellular matrix organization"/>
    <property type="evidence" value="ECO:0007669"/>
    <property type="project" value="TreeGrafter"/>
</dbReference>
<reference evidence="10" key="1">
    <citation type="submission" date="2025-08" db="UniProtKB">
        <authorList>
            <consortium name="RefSeq"/>
        </authorList>
    </citation>
    <scope>IDENTIFICATION</scope>
    <source>
        <tissue evidence="10">Blood</tissue>
    </source>
</reference>
<evidence type="ECO:0000256" key="1">
    <source>
        <dbReference type="ARBA" id="ARBA00004370"/>
    </source>
</evidence>
<evidence type="ECO:0000259" key="8">
    <source>
        <dbReference type="PROSITE" id="PS50986"/>
    </source>
</evidence>
<evidence type="ECO:0000256" key="2">
    <source>
        <dbReference type="ARBA" id="ARBA00022729"/>
    </source>
</evidence>
<organism evidence="9 10">
    <name type="scientific">Eublepharis macularius</name>
    <name type="common">Leopard gecko</name>
    <name type="synonym">Cyrtodactylus macularius</name>
    <dbReference type="NCBI Taxonomy" id="481883"/>
    <lineage>
        <taxon>Eukaryota</taxon>
        <taxon>Metazoa</taxon>
        <taxon>Chordata</taxon>
        <taxon>Craniata</taxon>
        <taxon>Vertebrata</taxon>
        <taxon>Euteleostomi</taxon>
        <taxon>Lepidosauria</taxon>
        <taxon>Squamata</taxon>
        <taxon>Bifurcata</taxon>
        <taxon>Gekkota</taxon>
        <taxon>Eublepharidae</taxon>
        <taxon>Eublepharinae</taxon>
        <taxon>Eublepharis</taxon>
    </lineage>
</organism>
<keyword evidence="3 6" id="KW-0472">Membrane</keyword>
<proteinExistence type="predicted"/>
<dbReference type="InterPro" id="IPR013980">
    <property type="entry name" value="MANSC_dom"/>
</dbReference>
<dbReference type="PANTHER" id="PTHR46750">
    <property type="entry name" value="KUNITZ-TYPE PROTEASE INHIBITOR 1"/>
    <property type="match status" value="1"/>
</dbReference>
<sequence length="356" mass="39275">MILPMAMSEVIFLLLGWVWRSNCLCSPTTFYKNCWIRQFPGLSIDLEPSQKRGAHILKRYSAASAQQCSQTCCLLKNVSCNLAVFYSESNNRSLSCLHAYCPALESCIVKPGASAVLYNITPGMDPDLLVFEKLSFKEPNTRSSFNKWERHSSGRAADSEKCQDASTGSQCLPATAASSAMVQDLGASQSSNHPHLANGSIHHMASTTHLGSTTASRKERFTQVTEVVSRRKGSTSNSDGASLLPTPTLTSVKMLSHMPSPAHLNSSKQHLNETKGYSGRNYTSENEGQRPAWEGVQRGRWLLPIALGSSLILICCCTILLAMGCRRKRRGRYKPRRRGMSAPRQFVRYTMVNNST</sequence>
<evidence type="ECO:0000313" key="9">
    <source>
        <dbReference type="Proteomes" id="UP001190640"/>
    </source>
</evidence>
<feature type="chain" id="PRO_5041675437" evidence="7">
    <location>
        <begin position="24"/>
        <end position="356"/>
    </location>
</feature>
<feature type="region of interest" description="Disordered" evidence="5">
    <location>
        <begin position="142"/>
        <end position="161"/>
    </location>
</feature>
<evidence type="ECO:0000256" key="7">
    <source>
        <dbReference type="SAM" id="SignalP"/>
    </source>
</evidence>
<feature type="domain" description="MANSC" evidence="8">
    <location>
        <begin position="38"/>
        <end position="118"/>
    </location>
</feature>
<feature type="compositionally biased region" description="Polar residues" evidence="5">
    <location>
        <begin position="234"/>
        <end position="245"/>
    </location>
</feature>
<dbReference type="Proteomes" id="UP001190640">
    <property type="component" value="Chromosome 16"/>
</dbReference>
<comment type="subcellular location">
    <subcellularLocation>
        <location evidence="1">Membrane</location>
    </subcellularLocation>
</comment>
<evidence type="ECO:0000256" key="5">
    <source>
        <dbReference type="SAM" id="MobiDB-lite"/>
    </source>
</evidence>
<dbReference type="KEGG" id="emc:129344258"/>
<feature type="region of interest" description="Disordered" evidence="5">
    <location>
        <begin position="209"/>
        <end position="245"/>
    </location>
</feature>
<feature type="transmembrane region" description="Helical" evidence="6">
    <location>
        <begin position="301"/>
        <end position="324"/>
    </location>
</feature>
<feature type="region of interest" description="Disordered" evidence="5">
    <location>
        <begin position="259"/>
        <end position="291"/>
    </location>
</feature>
<protein>
    <submittedName>
        <fullName evidence="10">MANSC domain-containing protein 4</fullName>
    </submittedName>
</protein>
<evidence type="ECO:0000256" key="4">
    <source>
        <dbReference type="ARBA" id="ARBA00023180"/>
    </source>
</evidence>
<evidence type="ECO:0000313" key="10">
    <source>
        <dbReference type="RefSeq" id="XP_054856797.1"/>
    </source>
</evidence>
<dbReference type="GO" id="GO:0060429">
    <property type="term" value="P:epithelium development"/>
    <property type="evidence" value="ECO:0007669"/>
    <property type="project" value="TreeGrafter"/>
</dbReference>
<keyword evidence="2 7" id="KW-0732">Signal</keyword>
<dbReference type="GeneID" id="129344258"/>
<evidence type="ECO:0000256" key="6">
    <source>
        <dbReference type="SAM" id="Phobius"/>
    </source>
</evidence>
<keyword evidence="6" id="KW-0812">Transmembrane</keyword>
<dbReference type="SMART" id="SM00765">
    <property type="entry name" value="MANEC"/>
    <property type="match status" value="1"/>
</dbReference>